<dbReference type="RefSeq" id="WP_229207955.1">
    <property type="nucleotide sequence ID" value="NZ_BMLI01000001.1"/>
</dbReference>
<name>A0ABQ2HTM4_9BACT</name>
<protein>
    <submittedName>
        <fullName evidence="1">Uncharacterized protein</fullName>
    </submittedName>
</protein>
<keyword evidence="2" id="KW-1185">Reference proteome</keyword>
<gene>
    <name evidence="1" type="ORF">GCM10010967_20510</name>
</gene>
<proteinExistence type="predicted"/>
<organism evidence="1 2">
    <name type="scientific">Dyadobacter beijingensis</name>
    <dbReference type="NCBI Taxonomy" id="365489"/>
    <lineage>
        <taxon>Bacteria</taxon>
        <taxon>Pseudomonadati</taxon>
        <taxon>Bacteroidota</taxon>
        <taxon>Cytophagia</taxon>
        <taxon>Cytophagales</taxon>
        <taxon>Spirosomataceae</taxon>
        <taxon>Dyadobacter</taxon>
    </lineage>
</organism>
<sequence>MNAIFETLLVAETFRRIDTVTNHTIRIYSTKQSENTMSAPQLTGLQKRASKYINKAISYQLRPGEVIEGYFSGFDPNSIDRAVIQMSNAADKTTLPLMTVLNYFEGVEEEED</sequence>
<dbReference type="EMBL" id="BMLI01000001">
    <property type="protein sequence ID" value="GGM87811.1"/>
    <property type="molecule type" value="Genomic_DNA"/>
</dbReference>
<comment type="caution">
    <text evidence="1">The sequence shown here is derived from an EMBL/GenBank/DDBJ whole genome shotgun (WGS) entry which is preliminary data.</text>
</comment>
<accession>A0ABQ2HTM4</accession>
<evidence type="ECO:0000313" key="2">
    <source>
        <dbReference type="Proteomes" id="UP000632339"/>
    </source>
</evidence>
<dbReference type="Proteomes" id="UP000632339">
    <property type="component" value="Unassembled WGS sequence"/>
</dbReference>
<evidence type="ECO:0000313" key="1">
    <source>
        <dbReference type="EMBL" id="GGM87811.1"/>
    </source>
</evidence>
<reference evidence="2" key="1">
    <citation type="journal article" date="2019" name="Int. J. Syst. Evol. Microbiol.">
        <title>The Global Catalogue of Microorganisms (GCM) 10K type strain sequencing project: providing services to taxonomists for standard genome sequencing and annotation.</title>
        <authorList>
            <consortium name="The Broad Institute Genomics Platform"/>
            <consortium name="The Broad Institute Genome Sequencing Center for Infectious Disease"/>
            <person name="Wu L."/>
            <person name="Ma J."/>
        </authorList>
    </citation>
    <scope>NUCLEOTIDE SEQUENCE [LARGE SCALE GENOMIC DNA]</scope>
    <source>
        <strain evidence="2">CGMCC 1.6375</strain>
    </source>
</reference>